<accession>I3UPR6</accession>
<reference evidence="1 2" key="1">
    <citation type="journal article" date="2012" name="J. Bacteriol.">
        <title>Complete Genome Sequence of the Naphthalene-Degrading Pseudomonas putida Strain ND6.</title>
        <authorList>
            <person name="Li S."/>
            <person name="Zhao H."/>
            <person name="Li Y."/>
            <person name="Niu S."/>
            <person name="Cai B."/>
        </authorList>
    </citation>
    <scope>NUCLEOTIDE SEQUENCE [LARGE SCALE GENOMIC DNA]</scope>
    <source>
        <strain evidence="1 2">ND6</strain>
    </source>
</reference>
<proteinExistence type="predicted"/>
<dbReference type="EMBL" id="CP003588">
    <property type="protein sequence ID" value="AFK67487.1"/>
    <property type="molecule type" value="Genomic_DNA"/>
</dbReference>
<dbReference type="AlphaFoldDB" id="I3UPR6"/>
<dbReference type="KEGG" id="ppi:YSA_01319"/>
<dbReference type="HOGENOM" id="CLU_3347491_0_0_6"/>
<evidence type="ECO:0000313" key="2">
    <source>
        <dbReference type="Proteomes" id="UP000005268"/>
    </source>
</evidence>
<name>I3UPR6_PSEPU</name>
<gene>
    <name evidence="1" type="ORF">YSA_01319</name>
</gene>
<dbReference type="Proteomes" id="UP000005268">
    <property type="component" value="Chromosome"/>
</dbReference>
<sequence>MQRIIRAEVFITNTQAVAESYKPAVTSGFFITVFYKE</sequence>
<organism evidence="1 2">
    <name type="scientific">Pseudomonas putida ND6</name>
    <dbReference type="NCBI Taxonomy" id="231023"/>
    <lineage>
        <taxon>Bacteria</taxon>
        <taxon>Pseudomonadati</taxon>
        <taxon>Pseudomonadota</taxon>
        <taxon>Gammaproteobacteria</taxon>
        <taxon>Pseudomonadales</taxon>
        <taxon>Pseudomonadaceae</taxon>
        <taxon>Pseudomonas</taxon>
    </lineage>
</organism>
<evidence type="ECO:0000313" key="1">
    <source>
        <dbReference type="EMBL" id="AFK67487.1"/>
    </source>
</evidence>
<protein>
    <submittedName>
        <fullName evidence="1">Uncharacterized protein</fullName>
    </submittedName>
</protein>